<sequence length="108" mass="12422">MRIDYIWLSTDLLETLVQAKIVDLNTYICSDHSVALTKLRYKLAIQNNSRAQIKRKDCKQLNSSTVDTMTTEFDVDTVWEKIAARIIHVANKNISRKKVSKIINAKRG</sequence>
<reference evidence="1" key="1">
    <citation type="submission" date="2021-06" db="EMBL/GenBank/DDBJ databases">
        <authorList>
            <person name="Kallberg Y."/>
            <person name="Tangrot J."/>
            <person name="Rosling A."/>
        </authorList>
    </citation>
    <scope>NUCLEOTIDE SEQUENCE</scope>
    <source>
        <strain evidence="1">IL203A</strain>
    </source>
</reference>
<proteinExistence type="predicted"/>
<dbReference type="Proteomes" id="UP000789702">
    <property type="component" value="Unassembled WGS sequence"/>
</dbReference>
<protein>
    <submittedName>
        <fullName evidence="1">15764_t:CDS:1</fullName>
    </submittedName>
</protein>
<keyword evidence="2" id="KW-1185">Reference proteome</keyword>
<feature type="non-terminal residue" evidence="1">
    <location>
        <position position="108"/>
    </location>
</feature>
<dbReference type="EMBL" id="CAJVPU010009929">
    <property type="protein sequence ID" value="CAG8600111.1"/>
    <property type="molecule type" value="Genomic_DNA"/>
</dbReference>
<organism evidence="1 2">
    <name type="scientific">Dentiscutata heterogama</name>
    <dbReference type="NCBI Taxonomy" id="1316150"/>
    <lineage>
        <taxon>Eukaryota</taxon>
        <taxon>Fungi</taxon>
        <taxon>Fungi incertae sedis</taxon>
        <taxon>Mucoromycota</taxon>
        <taxon>Glomeromycotina</taxon>
        <taxon>Glomeromycetes</taxon>
        <taxon>Diversisporales</taxon>
        <taxon>Gigasporaceae</taxon>
        <taxon>Dentiscutata</taxon>
    </lineage>
</organism>
<name>A0ACA9MLE5_9GLOM</name>
<accession>A0ACA9MLE5</accession>
<comment type="caution">
    <text evidence="1">The sequence shown here is derived from an EMBL/GenBank/DDBJ whole genome shotgun (WGS) entry which is preliminary data.</text>
</comment>
<gene>
    <name evidence="1" type="ORF">DHETER_LOCUS7211</name>
</gene>
<evidence type="ECO:0000313" key="1">
    <source>
        <dbReference type="EMBL" id="CAG8600111.1"/>
    </source>
</evidence>
<evidence type="ECO:0000313" key="2">
    <source>
        <dbReference type="Proteomes" id="UP000789702"/>
    </source>
</evidence>